<feature type="transmembrane region" description="Helical" evidence="2">
    <location>
        <begin position="120"/>
        <end position="144"/>
    </location>
</feature>
<dbReference type="PANTHER" id="PTHR31876:SF20">
    <property type="entry name" value="PROTEIN LIKE COV 3-LIKE"/>
    <property type="match status" value="1"/>
</dbReference>
<gene>
    <name evidence="3" type="ORF">IFM89_007409</name>
</gene>
<feature type="transmembrane region" description="Helical" evidence="2">
    <location>
        <begin position="93"/>
        <end position="114"/>
    </location>
</feature>
<keyword evidence="2" id="KW-0472">Membrane</keyword>
<dbReference type="Proteomes" id="UP000631114">
    <property type="component" value="Unassembled WGS sequence"/>
</dbReference>
<dbReference type="InterPro" id="IPR007462">
    <property type="entry name" value="COV1-like"/>
</dbReference>
<dbReference type="GO" id="GO:0005794">
    <property type="term" value="C:Golgi apparatus"/>
    <property type="evidence" value="ECO:0007669"/>
    <property type="project" value="TreeGrafter"/>
</dbReference>
<dbReference type="PANTHER" id="PTHR31876">
    <property type="entry name" value="COV-LIKE PROTEIN 1"/>
    <property type="match status" value="1"/>
</dbReference>
<keyword evidence="2" id="KW-0812">Transmembrane</keyword>
<keyword evidence="4" id="KW-1185">Reference proteome</keyword>
<reference evidence="3 4" key="1">
    <citation type="submission" date="2020-10" db="EMBL/GenBank/DDBJ databases">
        <title>The Coptis chinensis genome and diversification of protoberbering-type alkaloids.</title>
        <authorList>
            <person name="Wang B."/>
            <person name="Shu S."/>
            <person name="Song C."/>
            <person name="Liu Y."/>
        </authorList>
    </citation>
    <scope>NUCLEOTIDE SEQUENCE [LARGE SCALE GENOMIC DNA]</scope>
    <source>
        <strain evidence="3">HL-2020</strain>
        <tissue evidence="3">Leaf</tissue>
    </source>
</reference>
<evidence type="ECO:0000256" key="2">
    <source>
        <dbReference type="SAM" id="Phobius"/>
    </source>
</evidence>
<evidence type="ECO:0000313" key="3">
    <source>
        <dbReference type="EMBL" id="KAF9619582.1"/>
    </source>
</evidence>
<keyword evidence="2" id="KW-1133">Transmembrane helix</keyword>
<accession>A0A835M7T1</accession>
<feature type="region of interest" description="Disordered" evidence="1">
    <location>
        <begin position="1"/>
        <end position="41"/>
    </location>
</feature>
<organism evidence="3 4">
    <name type="scientific">Coptis chinensis</name>
    <dbReference type="NCBI Taxonomy" id="261450"/>
    <lineage>
        <taxon>Eukaryota</taxon>
        <taxon>Viridiplantae</taxon>
        <taxon>Streptophyta</taxon>
        <taxon>Embryophyta</taxon>
        <taxon>Tracheophyta</taxon>
        <taxon>Spermatophyta</taxon>
        <taxon>Magnoliopsida</taxon>
        <taxon>Ranunculales</taxon>
        <taxon>Ranunculaceae</taxon>
        <taxon>Coptidoideae</taxon>
        <taxon>Coptis</taxon>
    </lineage>
</organism>
<dbReference type="OrthoDB" id="534431at2759"/>
<dbReference type="EMBL" id="JADFTS010000002">
    <property type="protein sequence ID" value="KAF9619582.1"/>
    <property type="molecule type" value="Genomic_DNA"/>
</dbReference>
<dbReference type="AlphaFoldDB" id="A0A835M7T1"/>
<dbReference type="Pfam" id="PF04367">
    <property type="entry name" value="DUF502"/>
    <property type="match status" value="1"/>
</dbReference>
<comment type="caution">
    <text evidence="3">The sequence shown here is derived from an EMBL/GenBank/DDBJ whole genome shotgun (WGS) entry which is preliminary data.</text>
</comment>
<feature type="compositionally biased region" description="Polar residues" evidence="1">
    <location>
        <begin position="29"/>
        <end position="41"/>
    </location>
</feature>
<protein>
    <submittedName>
        <fullName evidence="3">Uncharacterized protein</fullName>
    </submittedName>
</protein>
<evidence type="ECO:0000313" key="4">
    <source>
        <dbReference type="Proteomes" id="UP000631114"/>
    </source>
</evidence>
<evidence type="ECO:0000256" key="1">
    <source>
        <dbReference type="SAM" id="MobiDB-lite"/>
    </source>
</evidence>
<name>A0A835M7T1_9MAGN</name>
<proteinExistence type="predicted"/>
<sequence length="230" mass="25485">MTPKLSNPPPLPHPQSAPPTFDHVRRSPRLSTQPPAAGSTKTQVKEMVLALAIAGRWLLSTVSIRGGYFIASLHVILLPIAITFYITWGFVHFVGGVFSPIYIQIGIHLFGLGFATSLTFIFLVGVFMSSWWGASILGLGRWFIKKMPFVGYIYTTSKQISAAISPDQTTHAFKEVVLLRHPRIGEYAFGYITSIAVLRRSAGEEELCCVYIPSNHFYIGDVFLVHSNDL</sequence>
<feature type="compositionally biased region" description="Pro residues" evidence="1">
    <location>
        <begin position="1"/>
        <end position="17"/>
    </location>
</feature>
<feature type="transmembrane region" description="Helical" evidence="2">
    <location>
        <begin position="66"/>
        <end position="86"/>
    </location>
</feature>